<keyword evidence="2" id="KW-1185">Reference proteome</keyword>
<dbReference type="OrthoDB" id="417269at2759"/>
<dbReference type="Proteomes" id="UP000601435">
    <property type="component" value="Unassembled WGS sequence"/>
</dbReference>
<gene>
    <name evidence="1" type="ORF">SNEC2469_LOCUS24688</name>
</gene>
<feature type="non-terminal residue" evidence="1">
    <location>
        <position position="1839"/>
    </location>
</feature>
<evidence type="ECO:0000313" key="1">
    <source>
        <dbReference type="EMBL" id="CAE7827147.1"/>
    </source>
</evidence>
<organism evidence="1 2">
    <name type="scientific">Symbiodinium necroappetens</name>
    <dbReference type="NCBI Taxonomy" id="1628268"/>
    <lineage>
        <taxon>Eukaryota</taxon>
        <taxon>Sar</taxon>
        <taxon>Alveolata</taxon>
        <taxon>Dinophyceae</taxon>
        <taxon>Suessiales</taxon>
        <taxon>Symbiodiniaceae</taxon>
        <taxon>Symbiodinium</taxon>
    </lineage>
</organism>
<sequence length="1839" mass="199992">ECPSGHKAAGLRYMEILGDIRGGRSPGGSVHQIDCSSTGCRAMSRGQRITIKAACVQHAEVAAGNLIDKNLGSGYTSKSTCPSGFNPIGIRNLDSTELYDAVRKWHCDSSGCMVECNGVGRCKVRALCLSAMTRARATCSTSHKNLLITLSSGPDSRSAPACPATHQSIRCLCMSDSGKCSNSNGVAGPSSCTVDFGRRRRRRRRVLQTVSRMCAQGEAKLKVSLGSESAEFQDFRHDFTTKTVQLTAPQSGNVRLRFEEQLRRHARLFFEDVSITDSESDMGKQSLMIDPSNVCSGSRWEIEMPATDAGTPYQVTITYGDSRRAVDTSTCTIGTEGRMKDASHPDGTIAQNTFATVTKPVIIYGSGGKGKLAFSGELSAGCSGINKISISKQDSVFWSSCGAAFSKAWSLEASRQAPGNVQLVYRDRQTAACVDPMTGKMEDCALETDVEAHTKQVFSLDYLAPLAARWTHMASGQNLQPGACVRAQDRYLPYLKVNQPLVSCAAGQVLSSFSFRQDSSCNGADYFRYFYSCTTIVPVKGASMCTPKTTRCVAHSGSHPHLWELDRHDVGSQCEAGTLLTKFEYKSCNGDDGAGYHYAYTCCPVQGLGECSEETTEWGEVGQKSDLAALAHHRPQCPRDSGLQRFLLESKVPEVAQGATLQGEVRYTFVCCMLPMAPPVSVKTGPLDAGGAWEGTYCPAGRSEGRATLMRGKASSPYFSKRDDVSCGYHKDKLAKIVDGGAYMPSTRAGALSTCGPVCAAEPSCDGFIWIDGICGFRKDTSYNVKSDARADCYSKVPESEAMKIKFDRLAGHWCMISHVQQPLCTTADVSHPLQLPPGGDGNIDYSPVLPMDTEFEGNGAVEVAHDSMAQSLLGTSNSAMSRAGTGGGLGNKKFKKLPKIPKAKFNMAKFEMAEFKPFEGERQELQQRGVTEAVLNWNPEPIVYAPHCLARESREKITGSEPVEGDHYLSNEERQKDVVGACYHALGADSSGAAAVETWGEEGTPGKKNTDWQEPYFAPNPTFPGLTADAVWDCSTRDINRGYKLAMWDREADFAASTIEDFSEPVVTKACKNIPGTVMLAGAIAAYAGTDMDTGDMCAAVAGAVSAGSLWAIAQTQYYRALRYDESDFQDCNPLQNTMAKVYCDLSCVEDAVKRGDQRILSSIGTLNRNILSEMREFFQHYVSEIFTRLTHMEDKQSHESSQLKNVMDTYAQADLDAVNSNGKQIIDAMNSQHSALNKNLGIAAKQIFDLTHEEHKVIAQKMDAHLAATSDAIDNLKESTAQGFHDAFSEFTDALASEEGAALTQLKQTHTAAKQALEEISAWNVDGAMYRLGSAKLEQVEQALLALHSQLTHARSRQAGRETSSNATVLLEGAALHRDTAAIARSLLGWKANMPDSEPALIDLEMKKLLKAAQTSIRSHRHSAQHMSRHIEFLRGESEAARLDQFHMESQVVEFDKILLKIRQAAEEYMEAAQEQVDHVSTATELTEDYLSKCSVDFLQVQVAAERAMQTGQRAARAARRALREVCQQVGLLAEVLVDGGLVRSALQAAAAAATDAAKPSLRLVAESVENLDGVPDKPVQPAHESKLVLQQLHATISRTAQKHRIRQASTVSGLLQMPELFHILHLSMLTQLAEWMPPVLPKAQAAFKLARHLRHRHDMHGLSRSSAEDARLMHSAWARLDAELQEMAGESRVRHTALGALFAQQMDEVLALAAPVPENCTLAGQEGWMLWAAIPSDTTAFVIVKGAANLVQHARGRHHRRLDFAAISNSSKDAGSFEAMLCNSQTGSARALEVGEVVACFSNETQKPLGRITHGKCVAVCHLEQLHGRGRMHRIS</sequence>
<protein>
    <submittedName>
        <fullName evidence="1">Uncharacterized protein</fullName>
    </submittedName>
</protein>
<evidence type="ECO:0000313" key="2">
    <source>
        <dbReference type="Proteomes" id="UP000601435"/>
    </source>
</evidence>
<proteinExistence type="predicted"/>
<reference evidence="1" key="1">
    <citation type="submission" date="2021-02" db="EMBL/GenBank/DDBJ databases">
        <authorList>
            <person name="Dougan E. K."/>
            <person name="Rhodes N."/>
            <person name="Thang M."/>
            <person name="Chan C."/>
        </authorList>
    </citation>
    <scope>NUCLEOTIDE SEQUENCE</scope>
</reference>
<comment type="caution">
    <text evidence="1">The sequence shown here is derived from an EMBL/GenBank/DDBJ whole genome shotgun (WGS) entry which is preliminary data.</text>
</comment>
<name>A0A812ZG35_9DINO</name>
<accession>A0A812ZG35</accession>
<dbReference type="EMBL" id="CAJNJA010047874">
    <property type="protein sequence ID" value="CAE7827147.1"/>
    <property type="molecule type" value="Genomic_DNA"/>
</dbReference>